<keyword evidence="4 10" id="KW-1003">Cell membrane</keyword>
<dbReference type="InterPro" id="IPR036259">
    <property type="entry name" value="MFS_trans_sf"/>
</dbReference>
<reference evidence="14" key="3">
    <citation type="submission" date="2015-03" db="EMBL/GenBank/DDBJ databases">
        <authorList>
            <consortium name="Pathogen Informatics"/>
        </authorList>
    </citation>
    <scope>NUCLEOTIDE SEQUENCE [LARGE SCALE GENOMIC DNA]</scope>
    <source>
        <strain evidence="14">A125KOH2</strain>
    </source>
</reference>
<evidence type="ECO:0000313" key="14">
    <source>
        <dbReference type="Proteomes" id="UP000045840"/>
    </source>
</evidence>
<evidence type="ECO:0000313" key="11">
    <source>
        <dbReference type="EMBL" id="CNH77050.1"/>
    </source>
</evidence>
<feature type="transmembrane region" description="Helical" evidence="10">
    <location>
        <begin position="359"/>
        <end position="388"/>
    </location>
</feature>
<dbReference type="FunFam" id="1.20.1250.20:FF:000024">
    <property type="entry name" value="Nitrite extrusion protein NarK"/>
    <property type="match status" value="1"/>
</dbReference>
<evidence type="ECO:0000313" key="13">
    <source>
        <dbReference type="Proteomes" id="UP000044625"/>
    </source>
</evidence>
<evidence type="ECO:0000256" key="4">
    <source>
        <dbReference type="ARBA" id="ARBA00022475"/>
    </source>
</evidence>
<feature type="transmembrane region" description="Helical" evidence="10">
    <location>
        <begin position="141"/>
        <end position="163"/>
    </location>
</feature>
<comment type="subcellular location">
    <subcellularLocation>
        <location evidence="1">Cell inner membrane</location>
        <topology evidence="1">Multi-pass membrane protein</topology>
    </subcellularLocation>
    <subcellularLocation>
        <location evidence="10">Cell membrane</location>
        <topology evidence="10">Multi-pass membrane protein</topology>
    </subcellularLocation>
</comment>
<feature type="transmembrane region" description="Helical" evidence="10">
    <location>
        <begin position="227"/>
        <end position="245"/>
    </location>
</feature>
<dbReference type="Proteomes" id="UP000044625">
    <property type="component" value="Unassembled WGS sequence"/>
</dbReference>
<evidence type="ECO:0000256" key="3">
    <source>
        <dbReference type="ARBA" id="ARBA00022448"/>
    </source>
</evidence>
<dbReference type="InterPro" id="IPR011701">
    <property type="entry name" value="MFS"/>
</dbReference>
<keyword evidence="3 10" id="KW-0813">Transport</keyword>
<keyword evidence="13" id="KW-1185">Reference proteome</keyword>
<keyword evidence="5" id="KW-0997">Cell inner membrane</keyword>
<feature type="transmembrane region" description="Helical" evidence="10">
    <location>
        <begin position="49"/>
        <end position="73"/>
    </location>
</feature>
<sequence length="482" mass="51643">MSHSSTPLANSSSSAIPAKLPGGQSIQQWYPEDPRFWQQVGHRVARRNLWISVPALLLSFCVWMLFSAVAVNLNKVGFNFTTDQLFMLTALPSVSGALLRVPYSFVIPVFGGRRWTAISTLFLVVPCLWLGIAVQDSTTSYGTFVLISLLCGFAGANFASSMANISFFFPKAKQGGALGLNGGLGNLGVSVMQLIAPIAISVGVFSAFLGSGYPQTDGSQLWLQNAAYIWIPFLLIFSVAAWFGMNDLSASKASIAQQLPVLKQGHLWILAVLYLATFGSFIGFSAGFAMLAKTQFPDVTILHYAFFGPLLGALARPMGGALSDRFGGIRVTLVNFVLMAIFAALLFLTLPSANSTGWFFAFFGVFMMLFLTAGLGSGSTFQMIAVIFRKLTIDRVIQAGGSDEQAQHDAVRESAAALGFISAIGAIGGFFIPKSFGTSLALTGSPAGAMKLFVVFYVVCVLITWFVYGRKLNAGMATKKPR</sequence>
<feature type="transmembrane region" description="Helical" evidence="10">
    <location>
        <begin position="301"/>
        <end position="319"/>
    </location>
</feature>
<dbReference type="Proteomes" id="UP000045840">
    <property type="component" value="Unassembled WGS sequence"/>
</dbReference>
<feature type="transmembrane region" description="Helical" evidence="10">
    <location>
        <begin position="184"/>
        <end position="207"/>
    </location>
</feature>
<dbReference type="Pfam" id="PF07690">
    <property type="entry name" value="MFS_1"/>
    <property type="match status" value="1"/>
</dbReference>
<feature type="transmembrane region" description="Helical" evidence="10">
    <location>
        <begin position="452"/>
        <end position="469"/>
    </location>
</feature>
<dbReference type="EMBL" id="CWJL01000023">
    <property type="protein sequence ID" value="CRY68592.1"/>
    <property type="molecule type" value="Genomic_DNA"/>
</dbReference>
<dbReference type="SUPFAM" id="SSF103473">
    <property type="entry name" value="MFS general substrate transporter"/>
    <property type="match status" value="1"/>
</dbReference>
<evidence type="ECO:0000256" key="10">
    <source>
        <dbReference type="RuleBase" id="RU366033"/>
    </source>
</evidence>
<evidence type="ECO:0000256" key="7">
    <source>
        <dbReference type="ARBA" id="ARBA00022989"/>
    </source>
</evidence>
<feature type="transmembrane region" description="Helical" evidence="10">
    <location>
        <begin position="266"/>
        <end position="289"/>
    </location>
</feature>
<protein>
    <recommendedName>
        <fullName evidence="10">Nitrate/nitrite transporter</fullName>
    </recommendedName>
</protein>
<dbReference type="CDD" id="cd17341">
    <property type="entry name" value="MFS_NRT2_like"/>
    <property type="match status" value="1"/>
</dbReference>
<dbReference type="GO" id="GO:0015112">
    <property type="term" value="F:nitrate transmembrane transporter activity"/>
    <property type="evidence" value="ECO:0007669"/>
    <property type="project" value="UniProtKB-UniRule"/>
</dbReference>
<reference evidence="11" key="1">
    <citation type="submission" date="2015-03" db="EMBL/GenBank/DDBJ databases">
        <authorList>
            <person name="Murphy D."/>
        </authorList>
    </citation>
    <scope>NUCLEOTIDE SEQUENCE [LARGE SCALE GENOMIC DNA]</scope>
    <source>
        <strain evidence="11">A125KOH2</strain>
    </source>
</reference>
<dbReference type="NCBIfam" id="TIGR00886">
    <property type="entry name" value="2A0108"/>
    <property type="match status" value="1"/>
</dbReference>
<feature type="transmembrane region" description="Helical" evidence="10">
    <location>
        <begin position="415"/>
        <end position="432"/>
    </location>
</feature>
<dbReference type="InterPro" id="IPR004737">
    <property type="entry name" value="NO3_transporter_NarK/NarU-like"/>
</dbReference>
<keyword evidence="9 10" id="KW-0472">Membrane</keyword>
<keyword evidence="6 10" id="KW-0812">Transmembrane</keyword>
<evidence type="ECO:0000256" key="8">
    <source>
        <dbReference type="ARBA" id="ARBA00023063"/>
    </source>
</evidence>
<keyword evidence="8 10" id="KW-0534">Nitrate assimilation</keyword>
<keyword evidence="7 10" id="KW-1133">Transmembrane helix</keyword>
<dbReference type="PANTHER" id="PTHR23515">
    <property type="entry name" value="HIGH-AFFINITY NITRATE TRANSPORTER 2.3"/>
    <property type="match status" value="1"/>
</dbReference>
<dbReference type="AlphaFoldDB" id="A0A0T9PQQ9"/>
<feature type="transmembrane region" description="Helical" evidence="10">
    <location>
        <begin position="85"/>
        <end position="103"/>
    </location>
</feature>
<proteinExistence type="inferred from homology"/>
<evidence type="ECO:0000256" key="6">
    <source>
        <dbReference type="ARBA" id="ARBA00022692"/>
    </source>
</evidence>
<accession>A0A0T9PQQ9</accession>
<dbReference type="GO" id="GO:0015113">
    <property type="term" value="F:nitrite transmembrane transporter activity"/>
    <property type="evidence" value="ECO:0007669"/>
    <property type="project" value="InterPro"/>
</dbReference>
<dbReference type="GO" id="GO:0015291">
    <property type="term" value="F:secondary active transmembrane transporter activity"/>
    <property type="evidence" value="ECO:0007669"/>
    <property type="project" value="UniProtKB-ARBA"/>
</dbReference>
<gene>
    <name evidence="11" type="primary">nark</name>
    <name evidence="11" type="ORF">ERS008529_02082</name>
    <name evidence="12" type="ORF">ERS137968_03708</name>
</gene>
<evidence type="ECO:0000256" key="2">
    <source>
        <dbReference type="ARBA" id="ARBA00008432"/>
    </source>
</evidence>
<evidence type="ECO:0000313" key="12">
    <source>
        <dbReference type="EMBL" id="CRY68592.1"/>
    </source>
</evidence>
<dbReference type="STRING" id="1288385.ERS137968_03708"/>
<dbReference type="Gene3D" id="1.20.1250.20">
    <property type="entry name" value="MFS general substrate transporter like domains"/>
    <property type="match status" value="1"/>
</dbReference>
<feature type="transmembrane region" description="Helical" evidence="10">
    <location>
        <begin position="331"/>
        <end position="353"/>
    </location>
</feature>
<evidence type="ECO:0000256" key="5">
    <source>
        <dbReference type="ARBA" id="ARBA00022519"/>
    </source>
</evidence>
<organism evidence="11 14">
    <name type="scientific">Yersinia pekkanenii</name>
    <dbReference type="NCBI Taxonomy" id="1288385"/>
    <lineage>
        <taxon>Bacteria</taxon>
        <taxon>Pseudomonadati</taxon>
        <taxon>Pseudomonadota</taxon>
        <taxon>Gammaproteobacteria</taxon>
        <taxon>Enterobacterales</taxon>
        <taxon>Yersiniaceae</taxon>
        <taxon>Yersinia</taxon>
    </lineage>
</organism>
<comment type="similarity">
    <text evidence="2 10">Belongs to the major facilitator superfamily. Nitrate/nitrite porter (TC 2.A.1.8) family.</text>
</comment>
<reference evidence="12 13" key="2">
    <citation type="submission" date="2015-03" db="EMBL/GenBank/DDBJ databases">
        <authorList>
            <consortium name="Pathogen Informatics"/>
            <person name="Murphy D."/>
        </authorList>
    </citation>
    <scope>NUCLEOTIDE SEQUENCE [LARGE SCALE GENOMIC DNA]</scope>
    <source>
        <strain evidence="12">Type strain: CIP110230</strain>
        <strain evidence="13">type strain: CIP110230</strain>
    </source>
</reference>
<dbReference type="GO" id="GO:0042128">
    <property type="term" value="P:nitrate assimilation"/>
    <property type="evidence" value="ECO:0007669"/>
    <property type="project" value="UniProtKB-UniRule"/>
</dbReference>
<name>A0A0T9PQQ9_9GAMM</name>
<evidence type="ECO:0000256" key="9">
    <source>
        <dbReference type="ARBA" id="ARBA00023136"/>
    </source>
</evidence>
<dbReference type="RefSeq" id="WP_049612935.1">
    <property type="nucleotide sequence ID" value="NZ_CAWMMU010000023.1"/>
</dbReference>
<dbReference type="GO" id="GO:0005886">
    <property type="term" value="C:plasma membrane"/>
    <property type="evidence" value="ECO:0007669"/>
    <property type="project" value="UniProtKB-SubCell"/>
</dbReference>
<feature type="transmembrane region" description="Helical" evidence="10">
    <location>
        <begin position="115"/>
        <end position="135"/>
    </location>
</feature>
<dbReference type="InterPro" id="IPR044772">
    <property type="entry name" value="NO3_transporter"/>
</dbReference>
<evidence type="ECO:0000256" key="1">
    <source>
        <dbReference type="ARBA" id="ARBA00004429"/>
    </source>
</evidence>
<dbReference type="EMBL" id="CQAZ01000016">
    <property type="protein sequence ID" value="CNH77050.1"/>
    <property type="molecule type" value="Genomic_DNA"/>
</dbReference>